<dbReference type="EMBL" id="CP104213">
    <property type="protein sequence ID" value="UWX64723.1"/>
    <property type="molecule type" value="Genomic_DNA"/>
</dbReference>
<evidence type="ECO:0000313" key="1">
    <source>
        <dbReference type="EMBL" id="UWX64723.1"/>
    </source>
</evidence>
<organism evidence="1 2">
    <name type="scientific">Deinococcus rubellus</name>
    <dbReference type="NCBI Taxonomy" id="1889240"/>
    <lineage>
        <taxon>Bacteria</taxon>
        <taxon>Thermotogati</taxon>
        <taxon>Deinococcota</taxon>
        <taxon>Deinococci</taxon>
        <taxon>Deinococcales</taxon>
        <taxon>Deinococcaceae</taxon>
        <taxon>Deinococcus</taxon>
    </lineage>
</organism>
<evidence type="ECO:0008006" key="3">
    <source>
        <dbReference type="Google" id="ProtNLM"/>
    </source>
</evidence>
<protein>
    <recommendedName>
        <fullName evidence="3">HTH cro/C1-type domain-containing protein</fullName>
    </recommendedName>
</protein>
<sequence>MTMVELAAQLGIPQQSLSRTLQTSPINQRSHWPAILEALDLEIVIQPKRP</sequence>
<keyword evidence="2" id="KW-1185">Reference proteome</keyword>
<dbReference type="RefSeq" id="WP_260560984.1">
    <property type="nucleotide sequence ID" value="NZ_BAABEC010000009.1"/>
</dbReference>
<proteinExistence type="predicted"/>
<accession>A0ABY5YIV4</accession>
<name>A0ABY5YIV4_9DEIO</name>
<dbReference type="Proteomes" id="UP001060261">
    <property type="component" value="Chromosome"/>
</dbReference>
<reference evidence="1" key="1">
    <citation type="submission" date="2022-09" db="EMBL/GenBank/DDBJ databases">
        <title>genome sequence of Deinococcus rubellus.</title>
        <authorList>
            <person name="Srinivasan S."/>
        </authorList>
    </citation>
    <scope>NUCLEOTIDE SEQUENCE</scope>
    <source>
        <strain evidence="1">Ant6</strain>
    </source>
</reference>
<gene>
    <name evidence="1" type="ORF">N0D28_03430</name>
</gene>
<evidence type="ECO:0000313" key="2">
    <source>
        <dbReference type="Proteomes" id="UP001060261"/>
    </source>
</evidence>